<evidence type="ECO:0000313" key="2">
    <source>
        <dbReference type="EMBL" id="MFC4311216.1"/>
    </source>
</evidence>
<name>A0ABV8SUM6_9GAMM</name>
<organism evidence="2 3">
    <name type="scientific">Steroidobacter flavus</name>
    <dbReference type="NCBI Taxonomy" id="1842136"/>
    <lineage>
        <taxon>Bacteria</taxon>
        <taxon>Pseudomonadati</taxon>
        <taxon>Pseudomonadota</taxon>
        <taxon>Gammaproteobacteria</taxon>
        <taxon>Steroidobacterales</taxon>
        <taxon>Steroidobacteraceae</taxon>
        <taxon>Steroidobacter</taxon>
    </lineage>
</organism>
<keyword evidence="3" id="KW-1185">Reference proteome</keyword>
<feature type="chain" id="PRO_5046831353" evidence="1">
    <location>
        <begin position="22"/>
        <end position="336"/>
    </location>
</feature>
<sequence length="336" mass="35515">MRLPFLTLLLVTSAGSLSLAAADEPIAVGHLARNAGAPFVVRDQNPLLAGFGVPSTMPSRLTSGFAGGLDLYWGSTAIMQSHGDEALLVDAETREARAILEGKLTDRVGWRLQLPYRYTGGGSLDSFIDSWHDTFGLPDGARSALPRDQIAIAYTRAGTRELNVTSSSSGLADIQAALGYELHSAPGSALTAWLDVKLPTGDADKLTGSGAADVSFVLAGQHSPLNSRWTVFGQAGVTYLGDGDLLPSDQQRSVVWSGMAGVSVLAWRGLSLKAQIDAHSAAYDSDLDFFSNAVVLTVGGDYLFKSGWRLDLGVSEDIAVEHSPDVVFVLGIHQGW</sequence>
<dbReference type="Proteomes" id="UP001595904">
    <property type="component" value="Unassembled WGS sequence"/>
</dbReference>
<dbReference type="Pfam" id="PF11383">
    <property type="entry name" value="DUF3187"/>
    <property type="match status" value="1"/>
</dbReference>
<keyword evidence="1" id="KW-0732">Signal</keyword>
<dbReference type="EMBL" id="JBHSDU010000003">
    <property type="protein sequence ID" value="MFC4311216.1"/>
    <property type="molecule type" value="Genomic_DNA"/>
</dbReference>
<reference evidence="3" key="1">
    <citation type="journal article" date="2019" name="Int. J. Syst. Evol. Microbiol.">
        <title>The Global Catalogue of Microorganisms (GCM) 10K type strain sequencing project: providing services to taxonomists for standard genome sequencing and annotation.</title>
        <authorList>
            <consortium name="The Broad Institute Genomics Platform"/>
            <consortium name="The Broad Institute Genome Sequencing Center for Infectious Disease"/>
            <person name="Wu L."/>
            <person name="Ma J."/>
        </authorList>
    </citation>
    <scope>NUCLEOTIDE SEQUENCE [LARGE SCALE GENOMIC DNA]</scope>
    <source>
        <strain evidence="3">CGMCC 1.10759</strain>
    </source>
</reference>
<protein>
    <submittedName>
        <fullName evidence="2">DUF3187 family protein</fullName>
    </submittedName>
</protein>
<evidence type="ECO:0000313" key="3">
    <source>
        <dbReference type="Proteomes" id="UP001595904"/>
    </source>
</evidence>
<proteinExistence type="predicted"/>
<evidence type="ECO:0000256" key="1">
    <source>
        <dbReference type="SAM" id="SignalP"/>
    </source>
</evidence>
<dbReference type="InterPro" id="IPR021523">
    <property type="entry name" value="DUF3187"/>
</dbReference>
<gene>
    <name evidence="2" type="ORF">ACFPN2_19110</name>
</gene>
<feature type="signal peptide" evidence="1">
    <location>
        <begin position="1"/>
        <end position="21"/>
    </location>
</feature>
<dbReference type="RefSeq" id="WP_380599354.1">
    <property type="nucleotide sequence ID" value="NZ_JBHSDU010000003.1"/>
</dbReference>
<accession>A0ABV8SUM6</accession>
<comment type="caution">
    <text evidence="2">The sequence shown here is derived from an EMBL/GenBank/DDBJ whole genome shotgun (WGS) entry which is preliminary data.</text>
</comment>